<keyword evidence="1" id="KW-0472">Membrane</keyword>
<evidence type="ECO:0000313" key="3">
    <source>
        <dbReference type="Proteomes" id="UP001155128"/>
    </source>
</evidence>
<feature type="transmembrane region" description="Helical" evidence="1">
    <location>
        <begin position="20"/>
        <end position="40"/>
    </location>
</feature>
<dbReference type="Proteomes" id="UP001155128">
    <property type="component" value="Unassembled WGS sequence"/>
</dbReference>
<keyword evidence="1" id="KW-1133">Transmembrane helix</keyword>
<dbReference type="RefSeq" id="WP_252115380.1">
    <property type="nucleotide sequence ID" value="NZ_JAMSHT010000001.1"/>
</dbReference>
<keyword evidence="1" id="KW-0812">Transmembrane</keyword>
<proteinExistence type="predicted"/>
<name>A0A9X2EN46_9SPHN</name>
<organism evidence="2 3">
    <name type="scientific">Sphingomicrobium sediminis</name>
    <dbReference type="NCBI Taxonomy" id="2950949"/>
    <lineage>
        <taxon>Bacteria</taxon>
        <taxon>Pseudomonadati</taxon>
        <taxon>Pseudomonadota</taxon>
        <taxon>Alphaproteobacteria</taxon>
        <taxon>Sphingomonadales</taxon>
        <taxon>Sphingomonadaceae</taxon>
        <taxon>Sphingomicrobium</taxon>
    </lineage>
</organism>
<keyword evidence="3" id="KW-1185">Reference proteome</keyword>
<accession>A0A9X2EN46</accession>
<comment type="caution">
    <text evidence="2">The sequence shown here is derived from an EMBL/GenBank/DDBJ whole genome shotgun (WGS) entry which is preliminary data.</text>
</comment>
<feature type="transmembrane region" description="Helical" evidence="1">
    <location>
        <begin position="46"/>
        <end position="64"/>
    </location>
</feature>
<dbReference type="AlphaFoldDB" id="A0A9X2EN46"/>
<reference evidence="2" key="1">
    <citation type="submission" date="2022-06" db="EMBL/GenBank/DDBJ databases">
        <title>Sphingomicrobium sedimins sp. nov., a marine bacterium isolated from tidal flat.</title>
        <authorList>
            <person name="Kim C.-H."/>
            <person name="Yoo Y."/>
            <person name="Kim J.-J."/>
        </authorList>
    </citation>
    <scope>NUCLEOTIDE SEQUENCE</scope>
    <source>
        <strain evidence="2">GRR-S6-50</strain>
    </source>
</reference>
<evidence type="ECO:0000256" key="1">
    <source>
        <dbReference type="SAM" id="Phobius"/>
    </source>
</evidence>
<protein>
    <submittedName>
        <fullName evidence="2">Uncharacterized protein</fullName>
    </submittedName>
</protein>
<dbReference type="EMBL" id="JAMSHT010000001">
    <property type="protein sequence ID" value="MCM8558469.1"/>
    <property type="molecule type" value="Genomic_DNA"/>
</dbReference>
<sequence length="76" mass="8453">MAMTPEEDERLWKRRFEAFALVRLLGLILTFGGMVVALKNPWGPEYPAIGAVIGVFGIAVLLGGPKLLKRKWDKEA</sequence>
<evidence type="ECO:0000313" key="2">
    <source>
        <dbReference type="EMBL" id="MCM8558469.1"/>
    </source>
</evidence>
<gene>
    <name evidence="2" type="ORF">NDO55_11630</name>
</gene>